<organism evidence="1 2">
    <name type="scientific">Mycobacteroides abscessus subsp. abscessus</name>
    <dbReference type="NCBI Taxonomy" id="1185650"/>
    <lineage>
        <taxon>Bacteria</taxon>
        <taxon>Bacillati</taxon>
        <taxon>Actinomycetota</taxon>
        <taxon>Actinomycetes</taxon>
        <taxon>Mycobacteriales</taxon>
        <taxon>Mycobacteriaceae</taxon>
        <taxon>Mycobacteroides</taxon>
        <taxon>Mycobacteroides abscessus</taxon>
    </lineage>
</organism>
<dbReference type="EMBL" id="FSHM01000006">
    <property type="protein sequence ID" value="SIB52415.1"/>
    <property type="molecule type" value="Genomic_DNA"/>
</dbReference>
<name>A0AB38D2W9_9MYCO</name>
<protein>
    <recommendedName>
        <fullName evidence="3">Helix-turn-helix domain-containing protein</fullName>
    </recommendedName>
</protein>
<evidence type="ECO:0000313" key="1">
    <source>
        <dbReference type="EMBL" id="SIB52415.1"/>
    </source>
</evidence>
<dbReference type="InterPro" id="IPR009057">
    <property type="entry name" value="Homeodomain-like_sf"/>
</dbReference>
<dbReference type="Gene3D" id="1.10.10.10">
    <property type="entry name" value="Winged helix-like DNA-binding domain superfamily/Winged helix DNA-binding domain"/>
    <property type="match status" value="1"/>
</dbReference>
<dbReference type="AlphaFoldDB" id="A0AB38D2W9"/>
<accession>A0AB38D2W9</accession>
<dbReference type="SUPFAM" id="SSF46689">
    <property type="entry name" value="Homeodomain-like"/>
    <property type="match status" value="1"/>
</dbReference>
<evidence type="ECO:0008006" key="3">
    <source>
        <dbReference type="Google" id="ProtNLM"/>
    </source>
</evidence>
<dbReference type="Proteomes" id="UP000185210">
    <property type="component" value="Unassembled WGS sequence"/>
</dbReference>
<sequence length="103" mass="11388">MSTQRQPFAFAVPNPETRREIAQAVADGIPPEQLAAEFSISEATVRAYHSEFAGTQRRVQLLTADDREQILAGVRRGARSRYVRQYGEGVVDEICRAAGIPVD</sequence>
<dbReference type="RefSeq" id="WP_052544211.1">
    <property type="nucleotide sequence ID" value="NZ_CAACXP010000004.1"/>
</dbReference>
<proteinExistence type="predicted"/>
<dbReference type="InterPro" id="IPR036388">
    <property type="entry name" value="WH-like_DNA-bd_sf"/>
</dbReference>
<dbReference type="Pfam" id="PF13384">
    <property type="entry name" value="HTH_23"/>
    <property type="match status" value="1"/>
</dbReference>
<comment type="caution">
    <text evidence="1">The sequence shown here is derived from an EMBL/GenBank/DDBJ whole genome shotgun (WGS) entry which is preliminary data.</text>
</comment>
<gene>
    <name evidence="1" type="ORF">SAMEA2070301_03949</name>
</gene>
<evidence type="ECO:0000313" key="2">
    <source>
        <dbReference type="Proteomes" id="UP000185210"/>
    </source>
</evidence>
<reference evidence="1 2" key="1">
    <citation type="submission" date="2016-11" db="EMBL/GenBank/DDBJ databases">
        <authorList>
            <consortium name="Pathogen Informatics"/>
        </authorList>
    </citation>
    <scope>NUCLEOTIDE SEQUENCE [LARGE SCALE GENOMIC DNA]</scope>
    <source>
        <strain evidence="1 2">104</strain>
    </source>
</reference>